<proteinExistence type="predicted"/>
<accession>A0A0C5BDA1</accession>
<evidence type="ECO:0000313" key="2">
    <source>
        <dbReference type="EMBL" id="AJL34533.1"/>
    </source>
</evidence>
<feature type="domain" description="DUF927" evidence="1">
    <location>
        <begin position="116"/>
        <end position="350"/>
    </location>
</feature>
<sequence>MTRAKGVFPVIPRRCKAPRDCLFNFEDVKVSNHEENSGAVADNVTPIDAAKGKPAADGSDLPFIRFSGGWVYLKTCKTDKKGETYYSLQAVCKSHLRVIGTGWVDGEAFRVLELGKDKRRVMMPTRLIGSRDGWAFLQGHNVQVTPVPELRRWLHEYLMSETAYDLHGSPCGVLPEWDVADKPGWRGGAYLLPDGDMIGDVGNVIADFKLRSNHADVGVCGTVDSWVENVGRLLYGNDSPTLALGVAMASPMLGVLGVSGFGVHLYGQSSGGKTSSCYPAMSIFGSPSNRQASWNSTPLALTLLARCCNDALMMLDEMKLLRAMVMEEAIYGTFSQRSRMQGNKDGTLRPEYSWRCCVLSTGELAADVFIRMMTGRDADAGALVRLVQLPYRPLTNLHGFPDGSAFADHLRAASDEHYGAVGRAWVDWLSSNQTLAREKFAEVKARWNGRGTHGQHQRVADYFAVIETALTLSSKTLKLDVKECQGVLDRFYADWLVDFSKGGNGSHEEALLVERLEAVLSQHQRFLSKTANDQDYKQPGELWGYFHDRGDAREYLLFPAVFKERISGTIDAKVAGRLLHTRGLLRRHGEHLTVSERAGGYPNKRRFYALSLPVVDDLDAEEVL</sequence>
<dbReference type="Pfam" id="PF06048">
    <property type="entry name" value="DUF927"/>
    <property type="match status" value="1"/>
</dbReference>
<geneLocation type="plasmid" evidence="2">
    <name>pSYM9</name>
</geneLocation>
<name>A0A0C5BDA1_ECOLX</name>
<gene>
    <name evidence="2" type="ORF">EL78_p6504</name>
</gene>
<dbReference type="RefSeq" id="WP_117150915.1">
    <property type="nucleotide sequence ID" value="NZ_KM107845.1"/>
</dbReference>
<dbReference type="InterPro" id="IPR009270">
    <property type="entry name" value="DUF927"/>
</dbReference>
<protein>
    <recommendedName>
        <fullName evidence="1">DUF927 domain-containing protein</fullName>
    </recommendedName>
</protein>
<organism evidence="2">
    <name type="scientific">Escherichia coli</name>
    <dbReference type="NCBI Taxonomy" id="562"/>
    <lineage>
        <taxon>Bacteria</taxon>
        <taxon>Pseudomonadati</taxon>
        <taxon>Pseudomonadota</taxon>
        <taxon>Gammaproteobacteria</taxon>
        <taxon>Enterobacterales</taxon>
        <taxon>Enterobacteriaceae</taxon>
        <taxon>Escherichia</taxon>
    </lineage>
</organism>
<keyword evidence="2" id="KW-0614">Plasmid</keyword>
<evidence type="ECO:0000259" key="1">
    <source>
        <dbReference type="Pfam" id="PF06048"/>
    </source>
</evidence>
<dbReference type="EMBL" id="KM107845">
    <property type="protein sequence ID" value="AJL34533.1"/>
    <property type="molecule type" value="Genomic_DNA"/>
</dbReference>
<dbReference type="AlphaFoldDB" id="A0A0C5BDA1"/>
<reference evidence="2" key="1">
    <citation type="submission" date="2014-07" db="EMBL/GenBank/DDBJ databases">
        <title>Complete sequence of probiotic Symbioflor2 E. coli strain G3/10 and draft sequences of Symbioflor2 strains G1/2, G4/9, G5, G6/7 and G8.</title>
        <authorList>
            <person name="Zschuettig A."/>
            <person name="Auerbach C."/>
            <person name="Meltke S."/>
            <person name="Eichhorn C."/>
            <person name="Brandt M."/>
            <person name="Blom J."/>
            <person name="Goesmann A."/>
            <person name="Jarek M."/>
            <person name="Scharfe M."/>
            <person name="Zimmermann K."/>
            <person name="Wassenaar T.M."/>
            <person name="Gunzer F."/>
        </authorList>
    </citation>
    <scope>NUCLEOTIDE SEQUENCE</scope>
    <source>
        <strain evidence="2">G5</strain>
        <plasmid evidence="2">pSYM9</plasmid>
    </source>
</reference>